<name>D1NTS1_9BIFI</name>
<sequence>MALVWDRPTLCHAIVVCSAVSRCDPPEHRWILASDSVAQFLAEGGVVD</sequence>
<proteinExistence type="predicted"/>
<dbReference type="STRING" id="561180.BIFGAL_03237"/>
<comment type="caution">
    <text evidence="1">The sequence shown here is derived from an EMBL/GenBank/DDBJ whole genome shotgun (WGS) entry which is preliminary data.</text>
</comment>
<dbReference type="Proteomes" id="UP000003656">
    <property type="component" value="Unassembled WGS sequence"/>
</dbReference>
<protein>
    <submittedName>
        <fullName evidence="1">Uncharacterized protein</fullName>
    </submittedName>
</protein>
<organism evidence="1 2">
    <name type="scientific">Bifidobacterium gallicum DSM 20093 = LMG 11596</name>
    <dbReference type="NCBI Taxonomy" id="561180"/>
    <lineage>
        <taxon>Bacteria</taxon>
        <taxon>Bacillati</taxon>
        <taxon>Actinomycetota</taxon>
        <taxon>Actinomycetes</taxon>
        <taxon>Bifidobacteriales</taxon>
        <taxon>Bifidobacteriaceae</taxon>
        <taxon>Bifidobacterium</taxon>
    </lineage>
</organism>
<evidence type="ECO:0000313" key="2">
    <source>
        <dbReference type="Proteomes" id="UP000003656"/>
    </source>
</evidence>
<dbReference type="AlphaFoldDB" id="D1NTS1"/>
<dbReference type="EMBL" id="ABXB03000002">
    <property type="protein sequence ID" value="EFA23125.1"/>
    <property type="molecule type" value="Genomic_DNA"/>
</dbReference>
<evidence type="ECO:0000313" key="1">
    <source>
        <dbReference type="EMBL" id="EFA23125.1"/>
    </source>
</evidence>
<reference evidence="1 2" key="1">
    <citation type="submission" date="2009-11" db="EMBL/GenBank/DDBJ databases">
        <authorList>
            <person name="Weinstock G."/>
            <person name="Sodergren E."/>
            <person name="Clifton S."/>
            <person name="Fulton L."/>
            <person name="Fulton B."/>
            <person name="Courtney L."/>
            <person name="Fronick C."/>
            <person name="Harrison M."/>
            <person name="Strong C."/>
            <person name="Farmer C."/>
            <person name="Delahaunty K."/>
            <person name="Markovic C."/>
            <person name="Hall O."/>
            <person name="Minx P."/>
            <person name="Tomlinson C."/>
            <person name="Mitreva M."/>
            <person name="Nelson J."/>
            <person name="Hou S."/>
            <person name="Wollam A."/>
            <person name="Pepin K.H."/>
            <person name="Johnson M."/>
            <person name="Bhonagiri V."/>
            <person name="Nash W.E."/>
            <person name="Warren W."/>
            <person name="Chinwalla A."/>
            <person name="Mardis E.R."/>
            <person name="Wilson R.K."/>
        </authorList>
    </citation>
    <scope>NUCLEOTIDE SEQUENCE [LARGE SCALE GENOMIC DNA]</scope>
    <source>
        <strain evidence="1 2">DSM 20093</strain>
    </source>
</reference>
<accession>D1NTS1</accession>
<gene>
    <name evidence="1" type="ORF">BIFGAL_03237</name>
</gene>